<dbReference type="EMBL" id="CP000812">
    <property type="protein sequence ID" value="ABV33730.1"/>
    <property type="molecule type" value="Genomic_DNA"/>
</dbReference>
<feature type="transmembrane region" description="Helical" evidence="1">
    <location>
        <begin position="71"/>
        <end position="88"/>
    </location>
</feature>
<gene>
    <name evidence="2" type="ordered locus">Tlet_1165</name>
</gene>
<sequence>MFEIAALGILISSFFVEFTGLYPGGIVVPVWISFYVDQPYRVMGTVMIALICLGSYKFLRRYLFLYGRRRFVIMVLLSTFLSLLIRQLDIYGGFKPVELETVGWIIPGLLANTMERQGILVTLVSTFAVALTVKLITVLIL</sequence>
<dbReference type="NCBIfam" id="TIGR04011">
    <property type="entry name" value="poly_gGlu_PgsC"/>
    <property type="match status" value="1"/>
</dbReference>
<dbReference type="AlphaFoldDB" id="A8F6E6"/>
<dbReference type="GO" id="GO:0016020">
    <property type="term" value="C:membrane"/>
    <property type="evidence" value="ECO:0007669"/>
    <property type="project" value="InterPro"/>
</dbReference>
<name>A8F6E6_PSELT</name>
<dbReference type="RefSeq" id="WP_012003211.1">
    <property type="nucleotide sequence ID" value="NC_009828.1"/>
</dbReference>
<evidence type="ECO:0000313" key="2">
    <source>
        <dbReference type="EMBL" id="ABV33730.1"/>
    </source>
</evidence>
<keyword evidence="1" id="KW-0472">Membrane</keyword>
<proteinExistence type="predicted"/>
<dbReference type="Proteomes" id="UP000002016">
    <property type="component" value="Chromosome"/>
</dbReference>
<keyword evidence="1" id="KW-0812">Transmembrane</keyword>
<protein>
    <submittedName>
        <fullName evidence="2">CapC protein</fullName>
    </submittedName>
</protein>
<evidence type="ECO:0000313" key="3">
    <source>
        <dbReference type="Proteomes" id="UP000002016"/>
    </source>
</evidence>
<keyword evidence="3" id="KW-1185">Reference proteome</keyword>
<feature type="transmembrane region" description="Helical" evidence="1">
    <location>
        <begin position="119"/>
        <end position="140"/>
    </location>
</feature>
<keyword evidence="1" id="KW-1133">Transmembrane helix</keyword>
<dbReference type="GO" id="GO:0045227">
    <property type="term" value="P:capsule polysaccharide biosynthetic process"/>
    <property type="evidence" value="ECO:0007669"/>
    <property type="project" value="InterPro"/>
</dbReference>
<dbReference type="Pfam" id="PF14102">
    <property type="entry name" value="Caps_synth_CapC"/>
    <property type="match status" value="1"/>
</dbReference>
<organism evidence="2 3">
    <name type="scientific">Pseudothermotoga lettingae (strain ATCC BAA-301 / DSM 14385 / NBRC 107922 / TMO)</name>
    <name type="common">Thermotoga lettingae</name>
    <dbReference type="NCBI Taxonomy" id="416591"/>
    <lineage>
        <taxon>Bacteria</taxon>
        <taxon>Thermotogati</taxon>
        <taxon>Thermotogota</taxon>
        <taxon>Thermotogae</taxon>
        <taxon>Thermotogales</taxon>
        <taxon>Thermotogaceae</taxon>
        <taxon>Pseudothermotoga</taxon>
    </lineage>
</organism>
<feature type="transmembrane region" description="Helical" evidence="1">
    <location>
        <begin position="40"/>
        <end position="59"/>
    </location>
</feature>
<dbReference type="KEGG" id="tle:Tlet_1165"/>
<dbReference type="STRING" id="416591.Tlet_1165"/>
<dbReference type="HOGENOM" id="CLU_143404_0_0_0"/>
<dbReference type="eggNOG" id="ENOG50334DW">
    <property type="taxonomic scope" value="Bacteria"/>
</dbReference>
<evidence type="ECO:0000256" key="1">
    <source>
        <dbReference type="SAM" id="Phobius"/>
    </source>
</evidence>
<accession>A8F6E6</accession>
<feature type="transmembrane region" description="Helical" evidence="1">
    <location>
        <begin position="7"/>
        <end position="34"/>
    </location>
</feature>
<dbReference type="PRINTS" id="PR01759">
    <property type="entry name" value="CAPSULEPROTC"/>
</dbReference>
<reference evidence="2 3" key="1">
    <citation type="submission" date="2007-08" db="EMBL/GenBank/DDBJ databases">
        <title>Complete sequence of Thermotoga lettingae TMO.</title>
        <authorList>
            <consortium name="US DOE Joint Genome Institute"/>
            <person name="Copeland A."/>
            <person name="Lucas S."/>
            <person name="Lapidus A."/>
            <person name="Barry K."/>
            <person name="Glavina del Rio T."/>
            <person name="Dalin E."/>
            <person name="Tice H."/>
            <person name="Pitluck S."/>
            <person name="Foster B."/>
            <person name="Bruce D."/>
            <person name="Schmutz J."/>
            <person name="Larimer F."/>
            <person name="Land M."/>
            <person name="Hauser L."/>
            <person name="Kyrpides N."/>
            <person name="Mikhailova N."/>
            <person name="Nelson K."/>
            <person name="Gogarten J.P."/>
            <person name="Noll K."/>
            <person name="Richardson P."/>
        </authorList>
    </citation>
    <scope>NUCLEOTIDE SEQUENCE [LARGE SCALE GENOMIC DNA]</scope>
    <source>
        <strain evidence="3">ATCC BAA-301 / DSM 14385 / NBRC 107922 / TMO</strain>
    </source>
</reference>
<reference evidence="2 3" key="2">
    <citation type="journal article" date="2009" name="Proc. Natl. Acad. Sci. U.S.A.">
        <title>On the chimeric nature, thermophilic origin, and phylogenetic placement of the Thermotogales.</title>
        <authorList>
            <person name="Zhaxybayeva O."/>
            <person name="Swithers K.S."/>
            <person name="Lapierre P."/>
            <person name="Fournier G.P."/>
            <person name="Bickhart D.M."/>
            <person name="DeBoy R.T."/>
            <person name="Nelson K.E."/>
            <person name="Nesbo C.L."/>
            <person name="Doolittle W.F."/>
            <person name="Gogarten J.P."/>
            <person name="Noll K.M."/>
        </authorList>
    </citation>
    <scope>NUCLEOTIDE SEQUENCE [LARGE SCALE GENOMIC DNA]</scope>
    <source>
        <strain evidence="3">ATCC BAA-301 / DSM 14385 / NBRC 107922 / TMO</strain>
    </source>
</reference>
<dbReference type="InterPro" id="IPR008338">
    <property type="entry name" value="Capsule_biosynth_CapC"/>
</dbReference>